<evidence type="ECO:0000256" key="13">
    <source>
        <dbReference type="PROSITE-ProRule" id="PRU01087"/>
    </source>
</evidence>
<accession>A0AAW0RYD7</accession>
<keyword evidence="5" id="KW-0752">Steroid biosynthesis</keyword>
<keyword evidence="17" id="KW-1185">Reference proteome</keyword>
<evidence type="ECO:0000256" key="4">
    <source>
        <dbReference type="ARBA" id="ARBA00022692"/>
    </source>
</evidence>
<dbReference type="Proteomes" id="UP001397290">
    <property type="component" value="Unassembled WGS sequence"/>
</dbReference>
<keyword evidence="8" id="KW-0443">Lipid metabolism</keyword>
<keyword evidence="9 13" id="KW-0472">Membrane</keyword>
<evidence type="ECO:0000256" key="9">
    <source>
        <dbReference type="ARBA" id="ARBA00023136"/>
    </source>
</evidence>
<feature type="transmembrane region" description="Helical" evidence="14">
    <location>
        <begin position="57"/>
        <end position="80"/>
    </location>
</feature>
<evidence type="ECO:0000256" key="11">
    <source>
        <dbReference type="ARBA" id="ARBA00023221"/>
    </source>
</evidence>
<keyword evidence="6 13" id="KW-1133">Transmembrane helix</keyword>
<keyword evidence="11" id="KW-0753">Steroid metabolism</keyword>
<comment type="subcellular location">
    <subcellularLocation>
        <location evidence="1">Membrane</location>
        <topology evidence="1">Multi-pass membrane protein</topology>
    </subcellularLocation>
</comment>
<keyword evidence="4 13" id="KW-0812">Transmembrane</keyword>
<dbReference type="Pfam" id="PF05241">
    <property type="entry name" value="EBP"/>
    <property type="match status" value="1"/>
</dbReference>
<evidence type="ECO:0000256" key="5">
    <source>
        <dbReference type="ARBA" id="ARBA00022955"/>
    </source>
</evidence>
<dbReference type="GO" id="GO:0005783">
    <property type="term" value="C:endoplasmic reticulum"/>
    <property type="evidence" value="ECO:0007669"/>
    <property type="project" value="TreeGrafter"/>
</dbReference>
<evidence type="ECO:0000313" key="16">
    <source>
        <dbReference type="EMBL" id="KAK8147177.1"/>
    </source>
</evidence>
<keyword evidence="12" id="KW-0413">Isomerase</keyword>
<dbReference type="InterPro" id="IPR033118">
    <property type="entry name" value="EXPERA"/>
</dbReference>
<evidence type="ECO:0000256" key="7">
    <source>
        <dbReference type="ARBA" id="ARBA00023011"/>
    </source>
</evidence>
<keyword evidence="10" id="KW-1207">Sterol metabolism</keyword>
<feature type="transmembrane region" description="Helical" evidence="14">
    <location>
        <begin position="20"/>
        <end position="45"/>
    </location>
</feature>
<keyword evidence="3" id="KW-0444">Lipid biosynthesis</keyword>
<dbReference type="PANTHER" id="PTHR14207">
    <property type="entry name" value="STEROL ISOMERASE"/>
    <property type="match status" value="1"/>
</dbReference>
<comment type="similarity">
    <text evidence="2">Belongs to the EBP family.</text>
</comment>
<evidence type="ECO:0000256" key="12">
    <source>
        <dbReference type="ARBA" id="ARBA00023235"/>
    </source>
</evidence>
<dbReference type="InterPro" id="IPR007905">
    <property type="entry name" value="EBP"/>
</dbReference>
<feature type="transmembrane region" description="Helical" evidence="14">
    <location>
        <begin position="133"/>
        <end position="150"/>
    </location>
</feature>
<dbReference type="PROSITE" id="PS51751">
    <property type="entry name" value="EXPERA"/>
    <property type="match status" value="1"/>
</dbReference>
<dbReference type="GO" id="GO:0000247">
    <property type="term" value="F:C-8 sterol isomerase activity"/>
    <property type="evidence" value="ECO:0007669"/>
    <property type="project" value="TreeGrafter"/>
</dbReference>
<evidence type="ECO:0000256" key="6">
    <source>
        <dbReference type="ARBA" id="ARBA00022989"/>
    </source>
</evidence>
<dbReference type="PANTHER" id="PTHR14207:SF0">
    <property type="entry name" value="3-BETA-HYDROXYSTEROID-DELTA(8),DELTA(7)-ISOMERASE"/>
    <property type="match status" value="1"/>
</dbReference>
<feature type="domain" description="EXPERA" evidence="15">
    <location>
        <begin position="54"/>
        <end position="191"/>
    </location>
</feature>
<name>A0AAW0RYD7_9HYPO</name>
<proteinExistence type="inferred from homology"/>
<evidence type="ECO:0000313" key="17">
    <source>
        <dbReference type="Proteomes" id="UP001397290"/>
    </source>
</evidence>
<dbReference type="GO" id="GO:0004769">
    <property type="term" value="F:steroid Delta-isomerase activity"/>
    <property type="evidence" value="ECO:0007669"/>
    <property type="project" value="TreeGrafter"/>
</dbReference>
<comment type="caution">
    <text evidence="16">The sequence shown here is derived from an EMBL/GenBank/DDBJ whole genome shotgun (WGS) entry which is preliminary data.</text>
</comment>
<reference evidence="16 17" key="1">
    <citation type="submission" date="2020-02" db="EMBL/GenBank/DDBJ databases">
        <title>Comparative genomics of the hypocrealean fungal genus Beauvera.</title>
        <authorList>
            <person name="Showalter D.N."/>
            <person name="Bushley K.E."/>
            <person name="Rehner S.A."/>
        </authorList>
    </citation>
    <scope>NUCLEOTIDE SEQUENCE [LARGE SCALE GENOMIC DNA]</scope>
    <source>
        <strain evidence="16 17">ARSEF4384</strain>
    </source>
</reference>
<dbReference type="GO" id="GO:0047750">
    <property type="term" value="F:cholestenol delta-isomerase activity"/>
    <property type="evidence" value="ECO:0007669"/>
    <property type="project" value="InterPro"/>
</dbReference>
<sequence length="215" mass="24525">MASHPYYPLDATLAGYEPNAVALPTVLALFGSLAGAVVIVAYAAAARQPDLRPLDRFAAAWFALCYFIYFQGKLVSQHTLFAMLWKEYTLSDSRYLTGDVFTLCIETITVFAWGPLSLFTALAIIFRSPSRHFLQVLICMAHLYGVLLYYSTNWAHYRFTGVSYSRPEFLYYWVYYVGFNAPWFFVPLGLLHDSWSQITSAIVFQRDARLATKKQ</sequence>
<feature type="transmembrane region" description="Helical" evidence="14">
    <location>
        <begin position="170"/>
        <end position="191"/>
    </location>
</feature>
<evidence type="ECO:0000256" key="2">
    <source>
        <dbReference type="ARBA" id="ARBA00008337"/>
    </source>
</evidence>
<dbReference type="EMBL" id="JAAHCF010000164">
    <property type="protein sequence ID" value="KAK8147177.1"/>
    <property type="molecule type" value="Genomic_DNA"/>
</dbReference>
<evidence type="ECO:0000256" key="3">
    <source>
        <dbReference type="ARBA" id="ARBA00022516"/>
    </source>
</evidence>
<keyword evidence="7" id="KW-0756">Sterol biosynthesis</keyword>
<evidence type="ECO:0000256" key="1">
    <source>
        <dbReference type="ARBA" id="ARBA00004141"/>
    </source>
</evidence>
<evidence type="ECO:0000259" key="15">
    <source>
        <dbReference type="PROSITE" id="PS51751"/>
    </source>
</evidence>
<dbReference type="GO" id="GO:0016020">
    <property type="term" value="C:membrane"/>
    <property type="evidence" value="ECO:0007669"/>
    <property type="project" value="UniProtKB-SubCell"/>
</dbReference>
<feature type="transmembrane region" description="Helical" evidence="14">
    <location>
        <begin position="100"/>
        <end position="126"/>
    </location>
</feature>
<evidence type="ECO:0000256" key="14">
    <source>
        <dbReference type="SAM" id="Phobius"/>
    </source>
</evidence>
<dbReference type="AlphaFoldDB" id="A0AAW0RYD7"/>
<protein>
    <recommendedName>
        <fullName evidence="15">EXPERA domain-containing protein</fullName>
    </recommendedName>
</protein>
<dbReference type="GO" id="GO:0016126">
    <property type="term" value="P:sterol biosynthetic process"/>
    <property type="evidence" value="ECO:0007669"/>
    <property type="project" value="UniProtKB-KW"/>
</dbReference>
<evidence type="ECO:0000256" key="10">
    <source>
        <dbReference type="ARBA" id="ARBA00023166"/>
    </source>
</evidence>
<evidence type="ECO:0000256" key="8">
    <source>
        <dbReference type="ARBA" id="ARBA00023098"/>
    </source>
</evidence>
<gene>
    <name evidence="16" type="ORF">G3M48_002018</name>
</gene>
<organism evidence="16 17">
    <name type="scientific">Beauveria asiatica</name>
    <dbReference type="NCBI Taxonomy" id="1069075"/>
    <lineage>
        <taxon>Eukaryota</taxon>
        <taxon>Fungi</taxon>
        <taxon>Dikarya</taxon>
        <taxon>Ascomycota</taxon>
        <taxon>Pezizomycotina</taxon>
        <taxon>Sordariomycetes</taxon>
        <taxon>Hypocreomycetidae</taxon>
        <taxon>Hypocreales</taxon>
        <taxon>Cordycipitaceae</taxon>
        <taxon>Beauveria</taxon>
    </lineage>
</organism>